<reference evidence="2 3" key="1">
    <citation type="submission" date="2015-01" db="EMBL/GenBank/DDBJ databases">
        <title>The Genome Sequence of Exophiala oligosperma CBS72588.</title>
        <authorList>
            <consortium name="The Broad Institute Genomics Platform"/>
            <person name="Cuomo C."/>
            <person name="de Hoog S."/>
            <person name="Gorbushina A."/>
            <person name="Stielow B."/>
            <person name="Teixiera M."/>
            <person name="Abouelleil A."/>
            <person name="Chapman S.B."/>
            <person name="Priest M."/>
            <person name="Young S.K."/>
            <person name="Wortman J."/>
            <person name="Nusbaum C."/>
            <person name="Birren B."/>
        </authorList>
    </citation>
    <scope>NUCLEOTIDE SEQUENCE [LARGE SCALE GENOMIC DNA]</scope>
    <source>
        <strain evidence="2 3">CBS 72588</strain>
    </source>
</reference>
<dbReference type="Proteomes" id="UP000053342">
    <property type="component" value="Unassembled WGS sequence"/>
</dbReference>
<dbReference type="HOGENOM" id="CLU_987062_0_0_1"/>
<feature type="region of interest" description="Disordered" evidence="1">
    <location>
        <begin position="1"/>
        <end position="27"/>
    </location>
</feature>
<keyword evidence="3" id="KW-1185">Reference proteome</keyword>
<accession>A0A0D2B4G9</accession>
<evidence type="ECO:0000313" key="3">
    <source>
        <dbReference type="Proteomes" id="UP000053342"/>
    </source>
</evidence>
<evidence type="ECO:0000256" key="1">
    <source>
        <dbReference type="SAM" id="MobiDB-lite"/>
    </source>
</evidence>
<dbReference type="VEuPathDB" id="FungiDB:PV06_02740"/>
<protein>
    <submittedName>
        <fullName evidence="2">Uncharacterized protein</fullName>
    </submittedName>
</protein>
<evidence type="ECO:0000313" key="2">
    <source>
        <dbReference type="EMBL" id="KIW47141.1"/>
    </source>
</evidence>
<sequence length="282" mass="31730">MLIEAHSGTKVKLQHVADPHPSRRATQGAESLAVQAKGSPWMLFNKQARIWYTDNNLHHLESFDIFEAVFADGDHTAKMRLNAVQQRILPVLSQNVIATIGIPRTSGLVLDKASIKHLQNRSTGLARFGLDLHRASHPKCVCEPIMHGFFLNQLSSNASAVQDTKYFHIVKRVVEALNELKQKQKQGEIRFVASTSDGFLTNPKGFFGFFEPYRSLNITYTVYEGEFDRPRIMKVLNILRAIQEIDQGTKTKRTMSVTLSATPLLTSFEKLTCAFYLASEPV</sequence>
<dbReference type="GeneID" id="27354814"/>
<dbReference type="AlphaFoldDB" id="A0A0D2B4G9"/>
<gene>
    <name evidence="2" type="ORF">PV06_02740</name>
</gene>
<dbReference type="STRING" id="215243.A0A0D2B4G9"/>
<dbReference type="RefSeq" id="XP_016267357.1">
    <property type="nucleotide sequence ID" value="XM_016403460.1"/>
</dbReference>
<dbReference type="EMBL" id="KN847333">
    <property type="protein sequence ID" value="KIW47141.1"/>
    <property type="molecule type" value="Genomic_DNA"/>
</dbReference>
<organism evidence="2 3">
    <name type="scientific">Exophiala oligosperma</name>
    <dbReference type="NCBI Taxonomy" id="215243"/>
    <lineage>
        <taxon>Eukaryota</taxon>
        <taxon>Fungi</taxon>
        <taxon>Dikarya</taxon>
        <taxon>Ascomycota</taxon>
        <taxon>Pezizomycotina</taxon>
        <taxon>Eurotiomycetes</taxon>
        <taxon>Chaetothyriomycetidae</taxon>
        <taxon>Chaetothyriales</taxon>
        <taxon>Herpotrichiellaceae</taxon>
        <taxon>Exophiala</taxon>
    </lineage>
</organism>
<proteinExistence type="predicted"/>
<name>A0A0D2B4G9_9EURO</name>